<proteinExistence type="predicted"/>
<name>A0ACB9ZU08_CATRO</name>
<dbReference type="EMBL" id="CM044708">
    <property type="protein sequence ID" value="KAI5651065.1"/>
    <property type="molecule type" value="Genomic_DNA"/>
</dbReference>
<evidence type="ECO:0000313" key="1">
    <source>
        <dbReference type="EMBL" id="KAI5651065.1"/>
    </source>
</evidence>
<sequence>MDSIIRVPIGFRFRPTDEELIIHYLKRKVLSLPFPASIIPEFHVFQTNPLHFPGDPRENRYFFCNRKILPITTIVSVRDGSGYWKRTGRQRKIISPAANNRVVGTKRSLAFYHYQGKQKHGHGLMSDWVMDEYCLLAPDEQQQNVLQIGDWFVYCIRRKKRKTKNQYSSRKDESSSLCLSEIIDVSCNNELDQEANSEF</sequence>
<protein>
    <submittedName>
        <fullName evidence="1">Uncharacterized protein</fullName>
    </submittedName>
</protein>
<dbReference type="Proteomes" id="UP001060085">
    <property type="component" value="Linkage Group LG08"/>
</dbReference>
<accession>A0ACB9ZU08</accession>
<gene>
    <name evidence="1" type="ORF">M9H77_37070</name>
</gene>
<evidence type="ECO:0000313" key="2">
    <source>
        <dbReference type="Proteomes" id="UP001060085"/>
    </source>
</evidence>
<keyword evidence="2" id="KW-1185">Reference proteome</keyword>
<comment type="caution">
    <text evidence="1">The sequence shown here is derived from an EMBL/GenBank/DDBJ whole genome shotgun (WGS) entry which is preliminary data.</text>
</comment>
<organism evidence="1 2">
    <name type="scientific">Catharanthus roseus</name>
    <name type="common">Madagascar periwinkle</name>
    <name type="synonym">Vinca rosea</name>
    <dbReference type="NCBI Taxonomy" id="4058"/>
    <lineage>
        <taxon>Eukaryota</taxon>
        <taxon>Viridiplantae</taxon>
        <taxon>Streptophyta</taxon>
        <taxon>Embryophyta</taxon>
        <taxon>Tracheophyta</taxon>
        <taxon>Spermatophyta</taxon>
        <taxon>Magnoliopsida</taxon>
        <taxon>eudicotyledons</taxon>
        <taxon>Gunneridae</taxon>
        <taxon>Pentapetalae</taxon>
        <taxon>asterids</taxon>
        <taxon>lamiids</taxon>
        <taxon>Gentianales</taxon>
        <taxon>Apocynaceae</taxon>
        <taxon>Rauvolfioideae</taxon>
        <taxon>Vinceae</taxon>
        <taxon>Catharanthinae</taxon>
        <taxon>Catharanthus</taxon>
    </lineage>
</organism>
<reference evidence="2" key="1">
    <citation type="journal article" date="2023" name="Nat. Plants">
        <title>Single-cell RNA sequencing provides a high-resolution roadmap for understanding the multicellular compartmentation of specialized metabolism.</title>
        <authorList>
            <person name="Sun S."/>
            <person name="Shen X."/>
            <person name="Li Y."/>
            <person name="Li Y."/>
            <person name="Wang S."/>
            <person name="Li R."/>
            <person name="Zhang H."/>
            <person name="Shen G."/>
            <person name="Guo B."/>
            <person name="Wei J."/>
            <person name="Xu J."/>
            <person name="St-Pierre B."/>
            <person name="Chen S."/>
            <person name="Sun C."/>
        </authorList>
    </citation>
    <scope>NUCLEOTIDE SEQUENCE [LARGE SCALE GENOMIC DNA]</scope>
</reference>